<feature type="chain" id="PRO_5042481392" evidence="1">
    <location>
        <begin position="22"/>
        <end position="508"/>
    </location>
</feature>
<gene>
    <name evidence="3" type="ORF">QBC47DRAFT_369435</name>
</gene>
<dbReference type="InterPro" id="IPR052935">
    <property type="entry name" value="Mg2+_PAP"/>
</dbReference>
<accession>A0AAJ0FHM1</accession>
<reference evidence="3" key="1">
    <citation type="submission" date="2023-06" db="EMBL/GenBank/DDBJ databases">
        <title>Genome-scale phylogeny and comparative genomics of the fungal order Sordariales.</title>
        <authorList>
            <consortium name="Lawrence Berkeley National Laboratory"/>
            <person name="Hensen N."/>
            <person name="Bonometti L."/>
            <person name="Westerberg I."/>
            <person name="Brannstrom I.O."/>
            <person name="Guillou S."/>
            <person name="Cros-Aarteil S."/>
            <person name="Calhoun S."/>
            <person name="Haridas S."/>
            <person name="Kuo A."/>
            <person name="Mondo S."/>
            <person name="Pangilinan J."/>
            <person name="Riley R."/>
            <person name="Labutti K."/>
            <person name="Andreopoulos B."/>
            <person name="Lipzen A."/>
            <person name="Chen C."/>
            <person name="Yanf M."/>
            <person name="Daum C."/>
            <person name="Ng V."/>
            <person name="Clum A."/>
            <person name="Steindorff A."/>
            <person name="Ohm R."/>
            <person name="Martin F."/>
            <person name="Silar P."/>
            <person name="Natvig D."/>
            <person name="Lalanne C."/>
            <person name="Gautier V."/>
            <person name="Ament-Velasquez S.L."/>
            <person name="Kruys A."/>
            <person name="Hutchinson M.I."/>
            <person name="Powell A.J."/>
            <person name="Barry K."/>
            <person name="Miller A.N."/>
            <person name="Grigoriev I.V."/>
            <person name="Debuchy R."/>
            <person name="Gladieux P."/>
            <person name="Thoren M.H."/>
            <person name="Johannesson H."/>
        </authorList>
    </citation>
    <scope>NUCLEOTIDE SEQUENCE</scope>
    <source>
        <strain evidence="3">PSN4</strain>
    </source>
</reference>
<evidence type="ECO:0000256" key="1">
    <source>
        <dbReference type="SAM" id="SignalP"/>
    </source>
</evidence>
<keyword evidence="1" id="KW-0732">Signal</keyword>
<comment type="caution">
    <text evidence="3">The sequence shown here is derived from an EMBL/GenBank/DDBJ whole genome shotgun (WGS) entry which is preliminary data.</text>
</comment>
<feature type="signal peptide" evidence="1">
    <location>
        <begin position="1"/>
        <end position="21"/>
    </location>
</feature>
<organism evidence="3 4">
    <name type="scientific">Echria macrotheca</name>
    <dbReference type="NCBI Taxonomy" id="438768"/>
    <lineage>
        <taxon>Eukaryota</taxon>
        <taxon>Fungi</taxon>
        <taxon>Dikarya</taxon>
        <taxon>Ascomycota</taxon>
        <taxon>Pezizomycotina</taxon>
        <taxon>Sordariomycetes</taxon>
        <taxon>Sordariomycetidae</taxon>
        <taxon>Sordariales</taxon>
        <taxon>Schizotheciaceae</taxon>
        <taxon>Echria</taxon>
    </lineage>
</organism>
<dbReference type="GO" id="GO:0030479">
    <property type="term" value="C:actin cortical patch"/>
    <property type="evidence" value="ECO:0007669"/>
    <property type="project" value="TreeGrafter"/>
</dbReference>
<feature type="domain" description="Phosphatidate phosphatase APP1 catalytic" evidence="2">
    <location>
        <begin position="271"/>
        <end position="416"/>
    </location>
</feature>
<dbReference type="InterPro" id="IPR019236">
    <property type="entry name" value="APP1_cat"/>
</dbReference>
<dbReference type="Pfam" id="PF09949">
    <property type="entry name" value="APP1_cat"/>
    <property type="match status" value="1"/>
</dbReference>
<evidence type="ECO:0000259" key="2">
    <source>
        <dbReference type="Pfam" id="PF09949"/>
    </source>
</evidence>
<evidence type="ECO:0000313" key="3">
    <source>
        <dbReference type="EMBL" id="KAK1761235.1"/>
    </source>
</evidence>
<name>A0AAJ0FHM1_9PEZI</name>
<dbReference type="GO" id="GO:0008195">
    <property type="term" value="F:phosphatidate phosphatase activity"/>
    <property type="evidence" value="ECO:0007669"/>
    <property type="project" value="InterPro"/>
</dbReference>
<dbReference type="EMBL" id="MU839827">
    <property type="protein sequence ID" value="KAK1761235.1"/>
    <property type="molecule type" value="Genomic_DNA"/>
</dbReference>
<dbReference type="Proteomes" id="UP001239445">
    <property type="component" value="Unassembled WGS sequence"/>
</dbReference>
<proteinExistence type="predicted"/>
<evidence type="ECO:0000313" key="4">
    <source>
        <dbReference type="Proteomes" id="UP001239445"/>
    </source>
</evidence>
<keyword evidence="4" id="KW-1185">Reference proteome</keyword>
<dbReference type="AlphaFoldDB" id="A0AAJ0FHM1"/>
<dbReference type="PANTHER" id="PTHR28208:SF2">
    <property type="entry name" value="PHOSPHATIDATE PHOSPHATASE APP1 CATALYTIC DOMAIN-CONTAINING PROTEIN"/>
    <property type="match status" value="1"/>
</dbReference>
<sequence length="508" mass="55472">MFPSLLLFLLSATTTWTPVSALPADNLPPRDPMITPPPTPTAVIIQQRAAVSEWDSYVGSIVSGLGTSVSSYIASGVPQFFQDLPTGTAVEKSLGISDSDLAAKPTQVLNLPAYGNWTDAGWNVFVHGNVYKVPDISEAKLDDLANIFLIDTDIHDLPPSSQAQARNMTASIFVVQQKDQNVTISFTNDVETGGQTGTVNAPGGAQEIRVQDPTTDQGDFAGWLKLADTTGQNGTPLIAGNETDKIQSLNMHAKGTDSGNATAYLVPPTGITIISDIDDILRVTKIWNPKEGLLNSFARPFTPWMNMPSHYAHWAQTVPNLHFHYLTTTPEQVTRNYMEFIFANYPLGSFDTRPLNFSDVSATLSIRKHLLDLVFETFPQRKFVLIGDTTNSDVMKAYPQLAKDHPGQVQCIWLRNTTATDATFRFPYDTKGFEGIDQSRYMFFVVPDDLTGLDVSKGECYNQTVRQNVTFGMQASLFGSSSGVAPLKERSSTWVALLVALGAAMVLS</sequence>
<protein>
    <submittedName>
        <fullName evidence="3">Phosphatidate phosphatase APP1</fullName>
    </submittedName>
</protein>
<dbReference type="PANTHER" id="PTHR28208">
    <property type="entry name" value="PHOSPHATIDATE PHOSPHATASE APP1"/>
    <property type="match status" value="1"/>
</dbReference>